<keyword evidence="1" id="KW-0175">Coiled coil</keyword>
<feature type="region of interest" description="Disordered" evidence="2">
    <location>
        <begin position="126"/>
        <end position="170"/>
    </location>
</feature>
<comment type="caution">
    <text evidence="3">The sequence shown here is derived from an EMBL/GenBank/DDBJ whole genome shotgun (WGS) entry which is preliminary data.</text>
</comment>
<evidence type="ECO:0000313" key="3">
    <source>
        <dbReference type="EMBL" id="KAH0558446.1"/>
    </source>
</evidence>
<dbReference type="Proteomes" id="UP000750711">
    <property type="component" value="Unassembled WGS sequence"/>
</dbReference>
<sequence length="783" mass="90537">MKRTYNRIRQWNLHGGKEEATEGSQTAFGNAGYVDGYLPPSRSHGHRSTNSSQRKRSDARHSSRKAGPSGEYPYPPQRGSNTAELNQQEFYRKQPGPELQDEKMQLGTWAPYGAVPNRNSMLIGTGPYGRGPGPSAYPPAPDARELSRPWNDKEPQRTEVHGPGEGGNDSSAVMGRMYYHLQRVKSAFPSAHFGKDDSYSPTSIEAALVDLIEAYRSMHQEAASFKEVLKAKDEEYGERILRLERENEREKYRLNTIISVLRDEHGAREQKHDDKLRGIQQEHDDKLKMLQDEHQSEKKAMTDSRKLEIQRLERDMELLRNKHDGAVSKLKHQHREEVAILNSAAKEEAARLKEGFDRKIFQSQEVLRVTKDQYKQQLKERADRHEEEKQDITKRLNDVMDEMNDNFHNEKARLSSEMESQRDAHEAELSDLRKQNAEDKQQMAAKHKAEKSAMEKRLEYEKEASAKSMQYQRDRHAQEMDEKNKQIEEIKKRHDAEKVELENKRIKEHRELRETVEKLKGALVKRDHFKVLSDHDLSHRFQDIASEVDDFARVDWDNGLEHSWPFPEKLFRDSVNERRTKQHIIQNTIWGILYEKIFCTPFRVLGSEGKLLEGEWLNRYGPVERDRKSVGTSAPCPKPTKDSEKWRYEALRERSVAITQPLMKTEPNYNVKLSYEESVREAIEDISRELEKVTSVGSGDEQRVIDIVRKSANLWLEAGQQRCRILLLMSPPQSGQASQERDGAEDLVVVPEVRRIGNAQGERLDKNELVSGCKGKFSVFNVG</sequence>
<evidence type="ECO:0000256" key="2">
    <source>
        <dbReference type="SAM" id="MobiDB-lite"/>
    </source>
</evidence>
<feature type="coiled-coil region" evidence="1">
    <location>
        <begin position="371"/>
        <end position="507"/>
    </location>
</feature>
<proteinExistence type="predicted"/>
<feature type="compositionally biased region" description="Basic residues" evidence="2">
    <location>
        <begin position="43"/>
        <end position="54"/>
    </location>
</feature>
<feature type="compositionally biased region" description="Polar residues" evidence="2">
    <location>
        <begin position="78"/>
        <end position="89"/>
    </location>
</feature>
<organism evidence="3 4">
    <name type="scientific">Trichoglossum hirsutum</name>
    <dbReference type="NCBI Taxonomy" id="265104"/>
    <lineage>
        <taxon>Eukaryota</taxon>
        <taxon>Fungi</taxon>
        <taxon>Dikarya</taxon>
        <taxon>Ascomycota</taxon>
        <taxon>Pezizomycotina</taxon>
        <taxon>Geoglossomycetes</taxon>
        <taxon>Geoglossales</taxon>
        <taxon>Geoglossaceae</taxon>
        <taxon>Trichoglossum</taxon>
    </lineage>
</organism>
<name>A0A9P8LAF0_9PEZI</name>
<evidence type="ECO:0000256" key="1">
    <source>
        <dbReference type="SAM" id="Coils"/>
    </source>
</evidence>
<feature type="coiled-coil region" evidence="1">
    <location>
        <begin position="302"/>
        <end position="329"/>
    </location>
</feature>
<dbReference type="AlphaFoldDB" id="A0A9P8LAF0"/>
<accession>A0A9P8LAF0</accession>
<gene>
    <name evidence="3" type="ORF">GP486_004892</name>
</gene>
<feature type="compositionally biased region" description="Basic and acidic residues" evidence="2">
    <location>
        <begin position="142"/>
        <end position="162"/>
    </location>
</feature>
<evidence type="ECO:0000313" key="4">
    <source>
        <dbReference type="Proteomes" id="UP000750711"/>
    </source>
</evidence>
<protein>
    <submittedName>
        <fullName evidence="3">Uncharacterized protein</fullName>
    </submittedName>
</protein>
<feature type="region of interest" description="Disordered" evidence="2">
    <location>
        <begin position="1"/>
        <end position="101"/>
    </location>
</feature>
<keyword evidence="4" id="KW-1185">Reference proteome</keyword>
<reference evidence="3" key="1">
    <citation type="submission" date="2021-03" db="EMBL/GenBank/DDBJ databases">
        <title>Comparative genomics and phylogenomic investigation of the class Geoglossomycetes provide insights into ecological specialization and systematics.</title>
        <authorList>
            <person name="Melie T."/>
            <person name="Pirro S."/>
            <person name="Miller A.N."/>
            <person name="Quandt A."/>
        </authorList>
    </citation>
    <scope>NUCLEOTIDE SEQUENCE</scope>
    <source>
        <strain evidence="3">CAQ_001_2017</strain>
    </source>
</reference>
<dbReference type="EMBL" id="JAGHQM010000842">
    <property type="protein sequence ID" value="KAH0558446.1"/>
    <property type="molecule type" value="Genomic_DNA"/>
</dbReference>